<sequence>MYQILQLFTLCLFAGTTYAVFYIPGSVVSCPKMGKRAFYTNATGNRYPLMGRRSGPADKRDTEPQEPAVGAMVEESNEYNKRGVFTQGPHRSFPRVGRAGVSESPLNTVSGRIRSEFLKSLAERLNRNVLEGGDGSDVRNLLEGQGEKPVEDNSYNSPAQLSQFLFLIFDQDGDSQLSKSEFYAGVGKIVEQNLLC</sequence>
<name>I1SKH8_9GAST</name>
<evidence type="ECO:0000313" key="3">
    <source>
        <dbReference type="EMBL" id="ABU82755.1"/>
    </source>
</evidence>
<dbReference type="InterPro" id="IPR002048">
    <property type="entry name" value="EF_hand_dom"/>
</dbReference>
<dbReference type="AlphaFoldDB" id="I1SKH8"/>
<feature type="domain" description="EF-hand" evidence="2">
    <location>
        <begin position="157"/>
        <end position="192"/>
    </location>
</feature>
<proteinExistence type="evidence at transcript level"/>
<accession>I1SKH8</accession>
<reference evidence="3" key="1">
    <citation type="submission" date="2007-07" db="EMBL/GenBank/DDBJ databases">
        <title>Identification and cloning of neuropeptides and putative secretory products from Tritonia diomedea.</title>
        <authorList>
            <person name="Kohn A.B."/>
            <person name="Moroz L.L."/>
        </authorList>
    </citation>
    <scope>NUCLEOTIDE SEQUENCE</scope>
</reference>
<dbReference type="EMBL" id="EU017516">
    <property type="protein sequence ID" value="ABU82755.1"/>
    <property type="molecule type" value="mRNA"/>
</dbReference>
<keyword evidence="1" id="KW-0732">Signal</keyword>
<dbReference type="GO" id="GO:0005509">
    <property type="term" value="F:calcium ion binding"/>
    <property type="evidence" value="ECO:0007669"/>
    <property type="project" value="InterPro"/>
</dbReference>
<dbReference type="PROSITE" id="PS50222">
    <property type="entry name" value="EF_HAND_2"/>
    <property type="match status" value="1"/>
</dbReference>
<protein>
    <submittedName>
        <fullName evidence="3">Pleurin-like</fullName>
    </submittedName>
</protein>
<feature type="chain" id="PRO_5003652293" evidence="1">
    <location>
        <begin position="20"/>
        <end position="196"/>
    </location>
</feature>
<evidence type="ECO:0000256" key="1">
    <source>
        <dbReference type="SAM" id="SignalP"/>
    </source>
</evidence>
<evidence type="ECO:0000259" key="2">
    <source>
        <dbReference type="PROSITE" id="PS50222"/>
    </source>
</evidence>
<organism evidence="3">
    <name type="scientific">Tritonia tetraquetra</name>
    <dbReference type="NCBI Taxonomy" id="2780533"/>
    <lineage>
        <taxon>Eukaryota</taxon>
        <taxon>Metazoa</taxon>
        <taxon>Spiralia</taxon>
        <taxon>Lophotrochozoa</taxon>
        <taxon>Mollusca</taxon>
        <taxon>Gastropoda</taxon>
        <taxon>Heterobranchia</taxon>
        <taxon>Euthyneura</taxon>
        <taxon>Nudipleura</taxon>
        <taxon>Nudibranchia</taxon>
        <taxon>Cladobranchia</taxon>
        <taxon>Dendronotoidea</taxon>
        <taxon>Tritoniidae</taxon>
        <taxon>Tritonia</taxon>
    </lineage>
</organism>
<feature type="signal peptide" evidence="1">
    <location>
        <begin position="1"/>
        <end position="19"/>
    </location>
</feature>